<protein>
    <recommendedName>
        <fullName evidence="3">EF-hand domain-containing protein</fullName>
    </recommendedName>
</protein>
<dbReference type="InterPro" id="IPR018247">
    <property type="entry name" value="EF_Hand_1_Ca_BS"/>
</dbReference>
<evidence type="ECO:0000313" key="4">
    <source>
        <dbReference type="EMBL" id="PWN35754.1"/>
    </source>
</evidence>
<feature type="domain" description="EF-hand" evidence="3">
    <location>
        <begin position="495"/>
        <end position="530"/>
    </location>
</feature>
<dbReference type="AlphaFoldDB" id="A0A316VEM1"/>
<dbReference type="GO" id="GO:0003976">
    <property type="term" value="F:UDP-N-acetylglucosamine-lysosomal-enzyme N-acetylglucosaminephosphotransferase activity"/>
    <property type="evidence" value="ECO:0007669"/>
    <property type="project" value="TreeGrafter"/>
</dbReference>
<dbReference type="PANTHER" id="PTHR24045:SF0">
    <property type="entry name" value="N-ACETYLGLUCOSAMINE-1-PHOSPHOTRANSFERASE SUBUNITS ALPHA_BETA"/>
    <property type="match status" value="1"/>
</dbReference>
<dbReference type="PROSITE" id="PS00018">
    <property type="entry name" value="EF_HAND_1"/>
    <property type="match status" value="1"/>
</dbReference>
<dbReference type="EMBL" id="KZ819603">
    <property type="protein sequence ID" value="PWN35754.1"/>
    <property type="molecule type" value="Genomic_DNA"/>
</dbReference>
<dbReference type="GO" id="GO:0005794">
    <property type="term" value="C:Golgi apparatus"/>
    <property type="evidence" value="ECO:0007669"/>
    <property type="project" value="TreeGrafter"/>
</dbReference>
<dbReference type="STRING" id="1280837.A0A316VEM1"/>
<evidence type="ECO:0000313" key="5">
    <source>
        <dbReference type="Proteomes" id="UP000245771"/>
    </source>
</evidence>
<proteinExistence type="predicted"/>
<evidence type="ECO:0000256" key="1">
    <source>
        <dbReference type="ARBA" id="ARBA00022679"/>
    </source>
</evidence>
<keyword evidence="2" id="KW-1133">Transmembrane helix</keyword>
<dbReference type="InterPro" id="IPR047141">
    <property type="entry name" value="Stealth"/>
</dbReference>
<dbReference type="RefSeq" id="XP_025356056.1">
    <property type="nucleotide sequence ID" value="XM_025500899.1"/>
</dbReference>
<accession>A0A316VEM1</accession>
<dbReference type="InParanoid" id="A0A316VEM1"/>
<evidence type="ECO:0000259" key="3">
    <source>
        <dbReference type="PROSITE" id="PS50222"/>
    </source>
</evidence>
<keyword evidence="2" id="KW-0812">Transmembrane</keyword>
<keyword evidence="2" id="KW-0472">Membrane</keyword>
<name>A0A316VEM1_9BASI</name>
<dbReference type="Proteomes" id="UP000245771">
    <property type="component" value="Unassembled WGS sequence"/>
</dbReference>
<dbReference type="GeneID" id="37022680"/>
<dbReference type="InterPro" id="IPR002048">
    <property type="entry name" value="EF_hand_dom"/>
</dbReference>
<evidence type="ECO:0000256" key="2">
    <source>
        <dbReference type="SAM" id="Phobius"/>
    </source>
</evidence>
<dbReference type="OrthoDB" id="263283at2759"/>
<dbReference type="GO" id="GO:0005509">
    <property type="term" value="F:calcium ion binding"/>
    <property type="evidence" value="ECO:0007669"/>
    <property type="project" value="InterPro"/>
</dbReference>
<keyword evidence="1" id="KW-0808">Transferase</keyword>
<dbReference type="PANTHER" id="PTHR24045">
    <property type="match status" value="1"/>
</dbReference>
<feature type="transmembrane region" description="Helical" evidence="2">
    <location>
        <begin position="88"/>
        <end position="108"/>
    </location>
</feature>
<sequence length="832" mass="95237">MSLPFMQELNQQQWGTELSRGHYSRLSTRSEIIFPYDDTYHDDSQNTDNIPLIEKEYQLLDGFKRGWPSVLPYSWQDTKKAGNRTRKVILFCFALTIFTASALTAYRLTIRSYDTLLEYTTIPPFAFGPRVPNATCCSSTPEYLPYTLDAIQAHQPFLDDEVLEEWVANGKLLSRADFSKHIRIDGVTTWVNGSDTRHHANRILFSEDQQRINEENMTTKDDKTVQDLKKEIDFEHGSRIQNSENRFRDLNELQFSVRSARQSLRHHLGTHHIVSTDFWRGEEPSAGVQDDHFGHHRGQIPQWLNVDSPLVALADSNSTTLPAIRLHHDSQIFVPFNKDIDAEQWRDQRLPTFNSMAVEAVLGINMKGLSQTYFLASDDMFTTHAMTTADFYTPLYGPSMQIQTDMYVRGIASAGAVNEIASMQYSVMRLTERFGTPGFSYSAHIHKSIVQPLMLESRMIWREHFEKASARRFRGDNLMMNSHTITYAMIIERHREALLWSFLVARIDKDGDGMLNDQELARALEEMGANNITSNIPVRLPKRITTHKSYQNGNLNKAKFPSPKASRPLFSSFDGYAYAEPDNLFRQRTLKGLFQMPLSLLPPSISESDDKAQQEKIFSVDFCQIELSVCWPRDDRAELIKSTNAIFKRFAFDYRGCGDCLITHLVGKSGEKGMKAFLPDKEQEFPQSAIIASKEAKRHDRSTDAYHLPLGAFHQSIDFSLDEIAIENGLGLSPSLVLPAQPNLRKFAMHLIMRYSYTIVISTGSFEMLKTPTTARLALEKVKKKIKMGMAYLCLNDDITVASHRVKMEMDKFFQDVWPNNRSGLPFELMNQ</sequence>
<dbReference type="PROSITE" id="PS50222">
    <property type="entry name" value="EF_HAND_2"/>
    <property type="match status" value="1"/>
</dbReference>
<organism evidence="4 5">
    <name type="scientific">Meira miltonrushii</name>
    <dbReference type="NCBI Taxonomy" id="1280837"/>
    <lineage>
        <taxon>Eukaryota</taxon>
        <taxon>Fungi</taxon>
        <taxon>Dikarya</taxon>
        <taxon>Basidiomycota</taxon>
        <taxon>Ustilaginomycotina</taxon>
        <taxon>Exobasidiomycetes</taxon>
        <taxon>Exobasidiales</taxon>
        <taxon>Brachybasidiaceae</taxon>
        <taxon>Meira</taxon>
    </lineage>
</organism>
<gene>
    <name evidence="4" type="ORF">FA14DRAFT_179119</name>
</gene>
<keyword evidence="5" id="KW-1185">Reference proteome</keyword>
<reference evidence="4 5" key="1">
    <citation type="journal article" date="2018" name="Mol. Biol. Evol.">
        <title>Broad Genomic Sampling Reveals a Smut Pathogenic Ancestry of the Fungal Clade Ustilaginomycotina.</title>
        <authorList>
            <person name="Kijpornyongpan T."/>
            <person name="Mondo S.J."/>
            <person name="Barry K."/>
            <person name="Sandor L."/>
            <person name="Lee J."/>
            <person name="Lipzen A."/>
            <person name="Pangilinan J."/>
            <person name="LaButti K."/>
            <person name="Hainaut M."/>
            <person name="Henrissat B."/>
            <person name="Grigoriev I.V."/>
            <person name="Spatafora J.W."/>
            <person name="Aime M.C."/>
        </authorList>
    </citation>
    <scope>NUCLEOTIDE SEQUENCE [LARGE SCALE GENOMIC DNA]</scope>
    <source>
        <strain evidence="4 5">MCA 3882</strain>
    </source>
</reference>
<dbReference type="GO" id="GO:0046835">
    <property type="term" value="P:carbohydrate phosphorylation"/>
    <property type="evidence" value="ECO:0007669"/>
    <property type="project" value="TreeGrafter"/>
</dbReference>